<evidence type="ECO:0000313" key="4">
    <source>
        <dbReference type="EMBL" id="GFO23849.1"/>
    </source>
</evidence>
<dbReference type="InterPro" id="IPR011992">
    <property type="entry name" value="EF-hand-dom_pair"/>
</dbReference>
<feature type="domain" description="EF-hand" evidence="3">
    <location>
        <begin position="25"/>
        <end position="60"/>
    </location>
</feature>
<gene>
    <name evidence="4" type="ORF">PoB_005035400</name>
</gene>
<dbReference type="SMART" id="SM00054">
    <property type="entry name" value="EFh"/>
    <property type="match status" value="3"/>
</dbReference>
<dbReference type="PROSITE" id="PS50222">
    <property type="entry name" value="EF_HAND_2"/>
    <property type="match status" value="4"/>
</dbReference>
<dbReference type="FunFam" id="1.10.238.10:FF:000178">
    <property type="entry name" value="Calmodulin-2 A"/>
    <property type="match status" value="1"/>
</dbReference>
<feature type="domain" description="EF-hand" evidence="3">
    <location>
        <begin position="99"/>
        <end position="134"/>
    </location>
</feature>
<keyword evidence="1" id="KW-0677">Repeat</keyword>
<dbReference type="InterPro" id="IPR002048">
    <property type="entry name" value="EF_hand_dom"/>
</dbReference>
<dbReference type="PROSITE" id="PS00018">
    <property type="entry name" value="EF_HAND_1"/>
    <property type="match status" value="3"/>
</dbReference>
<dbReference type="PANTHER" id="PTHR23048">
    <property type="entry name" value="MYOSIN LIGHT CHAIN 1, 3"/>
    <property type="match status" value="1"/>
</dbReference>
<keyword evidence="2" id="KW-0106">Calcium</keyword>
<sequence length="134" mass="15474">MDTNNDGRISVTELMKAQQALGCNPTLEETREMIKEVDSDNSGFIELDEFITLMSERYGALEYQNYIVTEAFQYFDRDKKGYLNKDQLYSYLTKCGEVLTEREFNDVIKDIDTDGDGRIDIQEFAALLTKKNPL</sequence>
<organism evidence="4 5">
    <name type="scientific">Plakobranchus ocellatus</name>
    <dbReference type="NCBI Taxonomy" id="259542"/>
    <lineage>
        <taxon>Eukaryota</taxon>
        <taxon>Metazoa</taxon>
        <taxon>Spiralia</taxon>
        <taxon>Lophotrochozoa</taxon>
        <taxon>Mollusca</taxon>
        <taxon>Gastropoda</taxon>
        <taxon>Heterobranchia</taxon>
        <taxon>Euthyneura</taxon>
        <taxon>Panpulmonata</taxon>
        <taxon>Sacoglossa</taxon>
        <taxon>Placobranchoidea</taxon>
        <taxon>Plakobranchidae</taxon>
        <taxon>Plakobranchus</taxon>
    </lineage>
</organism>
<dbReference type="EMBL" id="BLXT01005539">
    <property type="protein sequence ID" value="GFO23849.1"/>
    <property type="molecule type" value="Genomic_DNA"/>
</dbReference>
<comment type="caution">
    <text evidence="4">The sequence shown here is derived from an EMBL/GenBank/DDBJ whole genome shotgun (WGS) entry which is preliminary data.</text>
</comment>
<dbReference type="AlphaFoldDB" id="A0AAV4BZL6"/>
<evidence type="ECO:0000256" key="1">
    <source>
        <dbReference type="ARBA" id="ARBA00022737"/>
    </source>
</evidence>
<proteinExistence type="predicted"/>
<dbReference type="PANTHER" id="PTHR23048:SF0">
    <property type="entry name" value="CALMODULIN LIKE 3"/>
    <property type="match status" value="1"/>
</dbReference>
<feature type="domain" description="EF-hand" evidence="3">
    <location>
        <begin position="1"/>
        <end position="24"/>
    </location>
</feature>
<evidence type="ECO:0000259" key="3">
    <source>
        <dbReference type="PROSITE" id="PS50222"/>
    </source>
</evidence>
<dbReference type="InterPro" id="IPR050230">
    <property type="entry name" value="CALM/Myosin/TropC-like"/>
</dbReference>
<dbReference type="GO" id="GO:0005509">
    <property type="term" value="F:calcium ion binding"/>
    <property type="evidence" value="ECO:0007669"/>
    <property type="project" value="InterPro"/>
</dbReference>
<name>A0AAV4BZL6_9GAST</name>
<protein>
    <submittedName>
        <fullName evidence="4">Calmodulin</fullName>
    </submittedName>
</protein>
<dbReference type="CDD" id="cd00051">
    <property type="entry name" value="EFh"/>
    <property type="match status" value="2"/>
</dbReference>
<evidence type="ECO:0000256" key="2">
    <source>
        <dbReference type="ARBA" id="ARBA00022837"/>
    </source>
</evidence>
<reference evidence="4 5" key="1">
    <citation type="journal article" date="2021" name="Elife">
        <title>Chloroplast acquisition without the gene transfer in kleptoplastic sea slugs, Plakobranchus ocellatus.</title>
        <authorList>
            <person name="Maeda T."/>
            <person name="Takahashi S."/>
            <person name="Yoshida T."/>
            <person name="Shimamura S."/>
            <person name="Takaki Y."/>
            <person name="Nagai Y."/>
            <person name="Toyoda A."/>
            <person name="Suzuki Y."/>
            <person name="Arimoto A."/>
            <person name="Ishii H."/>
            <person name="Satoh N."/>
            <person name="Nishiyama T."/>
            <person name="Hasebe M."/>
            <person name="Maruyama T."/>
            <person name="Minagawa J."/>
            <person name="Obokata J."/>
            <person name="Shigenobu S."/>
        </authorList>
    </citation>
    <scope>NUCLEOTIDE SEQUENCE [LARGE SCALE GENOMIC DNA]</scope>
</reference>
<accession>A0AAV4BZL6</accession>
<dbReference type="InterPro" id="IPR018247">
    <property type="entry name" value="EF_Hand_1_Ca_BS"/>
</dbReference>
<dbReference type="GO" id="GO:0016460">
    <property type="term" value="C:myosin II complex"/>
    <property type="evidence" value="ECO:0007669"/>
    <property type="project" value="TreeGrafter"/>
</dbReference>
<evidence type="ECO:0000313" key="5">
    <source>
        <dbReference type="Proteomes" id="UP000735302"/>
    </source>
</evidence>
<keyword evidence="5" id="KW-1185">Reference proteome</keyword>
<dbReference type="Pfam" id="PF13499">
    <property type="entry name" value="EF-hand_7"/>
    <property type="match status" value="2"/>
</dbReference>
<dbReference type="Gene3D" id="1.10.238.10">
    <property type="entry name" value="EF-hand"/>
    <property type="match status" value="2"/>
</dbReference>
<feature type="domain" description="EF-hand" evidence="3">
    <location>
        <begin position="70"/>
        <end position="98"/>
    </location>
</feature>
<dbReference type="Proteomes" id="UP000735302">
    <property type="component" value="Unassembled WGS sequence"/>
</dbReference>
<dbReference type="SUPFAM" id="SSF47473">
    <property type="entry name" value="EF-hand"/>
    <property type="match status" value="1"/>
</dbReference>